<organism evidence="3 4">
    <name type="scientific">Paracidovorax cattleyae</name>
    <dbReference type="NCBI Taxonomy" id="80868"/>
    <lineage>
        <taxon>Bacteria</taxon>
        <taxon>Pseudomonadati</taxon>
        <taxon>Pseudomonadota</taxon>
        <taxon>Betaproteobacteria</taxon>
        <taxon>Burkholderiales</taxon>
        <taxon>Comamonadaceae</taxon>
        <taxon>Paracidovorax</taxon>
    </lineage>
</organism>
<keyword evidence="4" id="KW-1185">Reference proteome</keyword>
<dbReference type="Proteomes" id="UP000199317">
    <property type="component" value="Unassembled WGS sequence"/>
</dbReference>
<evidence type="ECO:0000313" key="3">
    <source>
        <dbReference type="EMBL" id="SDP70242.1"/>
    </source>
</evidence>
<dbReference type="InterPro" id="IPR009936">
    <property type="entry name" value="DUF1468"/>
</dbReference>
<reference evidence="4" key="1">
    <citation type="submission" date="2016-10" db="EMBL/GenBank/DDBJ databases">
        <authorList>
            <person name="Varghese N."/>
            <person name="Submissions S."/>
        </authorList>
    </citation>
    <scope>NUCLEOTIDE SEQUENCE [LARGE SCALE GENOMIC DNA]</scope>
    <source>
        <strain evidence="4">DSM 17101</strain>
    </source>
</reference>
<name>A0A1H0UVH8_9BURK</name>
<feature type="transmembrane region" description="Helical" evidence="1">
    <location>
        <begin position="39"/>
        <end position="61"/>
    </location>
</feature>
<dbReference type="Pfam" id="PF07331">
    <property type="entry name" value="TctB"/>
    <property type="match status" value="1"/>
</dbReference>
<dbReference type="AlphaFoldDB" id="A0A1H0UVH8"/>
<dbReference type="OrthoDB" id="8902299at2"/>
<sequence>MNNRNLVRGFVLMALALAFGLPSVHYSLGSLSHAGPGLFPFIVSCMLFVIGGITVLRARLVAPVPLNFNPRNIAIILTSLCGFALISHFVNMIAGIVFLVFCSGFAGTSYSAARNVKIAAVLVAIAFAFQKLLGLSLPLY</sequence>
<feature type="transmembrane region" description="Helical" evidence="1">
    <location>
        <begin position="118"/>
        <end position="139"/>
    </location>
</feature>
<keyword evidence="1" id="KW-1133">Transmembrane helix</keyword>
<evidence type="ECO:0000313" key="4">
    <source>
        <dbReference type="Proteomes" id="UP000199317"/>
    </source>
</evidence>
<dbReference type="RefSeq" id="WP_092836422.1">
    <property type="nucleotide sequence ID" value="NZ_CP028290.1"/>
</dbReference>
<accession>A0A1H0UVH8</accession>
<feature type="transmembrane region" description="Helical" evidence="1">
    <location>
        <begin position="73"/>
        <end position="106"/>
    </location>
</feature>
<evidence type="ECO:0000256" key="1">
    <source>
        <dbReference type="SAM" id="Phobius"/>
    </source>
</evidence>
<proteinExistence type="predicted"/>
<keyword evidence="1" id="KW-0812">Transmembrane</keyword>
<keyword evidence="1" id="KW-0472">Membrane</keyword>
<protein>
    <submittedName>
        <fullName evidence="3">Tripartite tricarboxylate transporter TctB family protein</fullName>
    </submittedName>
</protein>
<gene>
    <name evidence="3" type="ORF">SAMN04489708_1227</name>
</gene>
<feature type="domain" description="DUF1468" evidence="2">
    <location>
        <begin position="9"/>
        <end position="138"/>
    </location>
</feature>
<dbReference type="EMBL" id="FNJL01000022">
    <property type="protein sequence ID" value="SDP70242.1"/>
    <property type="molecule type" value="Genomic_DNA"/>
</dbReference>
<evidence type="ECO:0000259" key="2">
    <source>
        <dbReference type="Pfam" id="PF07331"/>
    </source>
</evidence>